<gene>
    <name evidence="1" type="ORF">JJB74_16445</name>
</gene>
<comment type="caution">
    <text evidence="1">The sequence shown here is derived from an EMBL/GenBank/DDBJ whole genome shotgun (WGS) entry which is preliminary data.</text>
</comment>
<evidence type="ECO:0000313" key="2">
    <source>
        <dbReference type="Proteomes" id="UP000622890"/>
    </source>
</evidence>
<protein>
    <submittedName>
        <fullName evidence="1">Uncharacterized protein</fullName>
    </submittedName>
</protein>
<dbReference type="EMBL" id="JAEPBG010000006">
    <property type="protein sequence ID" value="MBK4736214.1"/>
    <property type="molecule type" value="Genomic_DNA"/>
</dbReference>
<organism evidence="1 2">
    <name type="scientific">Noviherbaspirillum pedocola</name>
    <dbReference type="NCBI Taxonomy" id="2801341"/>
    <lineage>
        <taxon>Bacteria</taxon>
        <taxon>Pseudomonadati</taxon>
        <taxon>Pseudomonadota</taxon>
        <taxon>Betaproteobacteria</taxon>
        <taxon>Burkholderiales</taxon>
        <taxon>Oxalobacteraceae</taxon>
        <taxon>Noviherbaspirillum</taxon>
    </lineage>
</organism>
<name>A0A934T0G1_9BURK</name>
<reference evidence="1" key="1">
    <citation type="submission" date="2021-01" db="EMBL/GenBank/DDBJ databases">
        <title>Genome sequence of strain Noviherbaspirillum sp. DKR-6.</title>
        <authorList>
            <person name="Chaudhary D.K."/>
        </authorList>
    </citation>
    <scope>NUCLEOTIDE SEQUENCE</scope>
    <source>
        <strain evidence="1">DKR-6</strain>
    </source>
</reference>
<dbReference type="RefSeq" id="WP_200593428.1">
    <property type="nucleotide sequence ID" value="NZ_JAEPBG010000006.1"/>
</dbReference>
<sequence length="292" mass="32654">MDTQQDNNRPVLMVLERSLAESKSRAHSERKLQLISASDVEADERHEAIAVDAQSAESLAVGEYVVLVPVAQTREKPDKKIGLLYRNVADRLFAELSVLLQDPQKREEIERAGLDLAADVVFGSLVAPLRMYSYAPSAAESVQAQSKEEEFPSHQMRESLSRGRQYVERQMADAAENLSLSEAANVSGMSEQAVNDARKSARLYALLEPSRQRGHRYPRWQLDVPTTRLARVLAPFKERYQDCWAIHAFMTQPNYRLDGLAPKEVIADPGVDIEKVVRAASAYISTMLGEEG</sequence>
<proteinExistence type="predicted"/>
<evidence type="ECO:0000313" key="1">
    <source>
        <dbReference type="EMBL" id="MBK4736214.1"/>
    </source>
</evidence>
<keyword evidence="2" id="KW-1185">Reference proteome</keyword>
<accession>A0A934T0G1</accession>
<dbReference type="AlphaFoldDB" id="A0A934T0G1"/>
<dbReference type="Proteomes" id="UP000622890">
    <property type="component" value="Unassembled WGS sequence"/>
</dbReference>